<dbReference type="InterPro" id="IPR000160">
    <property type="entry name" value="GGDEF_dom"/>
</dbReference>
<dbReference type="GO" id="GO:0005829">
    <property type="term" value="C:cytosol"/>
    <property type="evidence" value="ECO:0007669"/>
    <property type="project" value="TreeGrafter"/>
</dbReference>
<dbReference type="PANTHER" id="PTHR48111">
    <property type="entry name" value="REGULATOR OF RPOS"/>
    <property type="match status" value="1"/>
</dbReference>
<keyword evidence="5" id="KW-0804">Transcription</keyword>
<dbReference type="SUPFAM" id="SSF52172">
    <property type="entry name" value="CheY-like"/>
    <property type="match status" value="1"/>
</dbReference>
<dbReference type="InterPro" id="IPR001789">
    <property type="entry name" value="Sig_transdc_resp-reg_receiver"/>
</dbReference>
<organism evidence="7">
    <name type="scientific">hydrothermal vent metagenome</name>
    <dbReference type="NCBI Taxonomy" id="652676"/>
    <lineage>
        <taxon>unclassified sequences</taxon>
        <taxon>metagenomes</taxon>
        <taxon>ecological metagenomes</taxon>
    </lineage>
</organism>
<evidence type="ECO:0000256" key="3">
    <source>
        <dbReference type="ARBA" id="ARBA00023015"/>
    </source>
</evidence>
<dbReference type="Gene3D" id="3.40.50.2300">
    <property type="match status" value="1"/>
</dbReference>
<dbReference type="InterPro" id="IPR011006">
    <property type="entry name" value="CheY-like_superfamily"/>
</dbReference>
<dbReference type="Pfam" id="PF00072">
    <property type="entry name" value="Response_reg"/>
    <property type="match status" value="1"/>
</dbReference>
<evidence type="ECO:0000256" key="2">
    <source>
        <dbReference type="ARBA" id="ARBA00023012"/>
    </source>
</evidence>
<proteinExistence type="predicted"/>
<dbReference type="Gene3D" id="6.10.250.690">
    <property type="match status" value="1"/>
</dbReference>
<dbReference type="Gene3D" id="3.30.70.270">
    <property type="match status" value="1"/>
</dbReference>
<dbReference type="InterPro" id="IPR039420">
    <property type="entry name" value="WalR-like"/>
</dbReference>
<dbReference type="EMBL" id="UOEU01000168">
    <property type="protein sequence ID" value="VAW31147.1"/>
    <property type="molecule type" value="Genomic_DNA"/>
</dbReference>
<dbReference type="GO" id="GO:0000976">
    <property type="term" value="F:transcription cis-regulatory region binding"/>
    <property type="evidence" value="ECO:0007669"/>
    <property type="project" value="TreeGrafter"/>
</dbReference>
<keyword evidence="1" id="KW-0597">Phosphoprotein</keyword>
<dbReference type="AlphaFoldDB" id="A0A3B0V032"/>
<name>A0A3B0V032_9ZZZZ</name>
<dbReference type="PANTHER" id="PTHR48111:SF1">
    <property type="entry name" value="TWO-COMPONENT RESPONSE REGULATOR ORR33"/>
    <property type="match status" value="1"/>
</dbReference>
<feature type="non-terminal residue" evidence="7">
    <location>
        <position position="1"/>
    </location>
</feature>
<reference evidence="7" key="1">
    <citation type="submission" date="2018-06" db="EMBL/GenBank/DDBJ databases">
        <authorList>
            <person name="Zhirakovskaya E."/>
        </authorList>
    </citation>
    <scope>NUCLEOTIDE SEQUENCE</scope>
</reference>
<evidence type="ECO:0000259" key="6">
    <source>
        <dbReference type="PROSITE" id="PS50110"/>
    </source>
</evidence>
<evidence type="ECO:0000313" key="7">
    <source>
        <dbReference type="EMBL" id="VAW31147.1"/>
    </source>
</evidence>
<dbReference type="PROSITE" id="PS50110">
    <property type="entry name" value="RESPONSE_REGULATORY"/>
    <property type="match status" value="1"/>
</dbReference>
<evidence type="ECO:0000256" key="4">
    <source>
        <dbReference type="ARBA" id="ARBA00023125"/>
    </source>
</evidence>
<gene>
    <name evidence="7" type="ORF">MNBD_CHLOROFLEXI01-3601</name>
</gene>
<protein>
    <recommendedName>
        <fullName evidence="6">Response regulatory domain-containing protein</fullName>
    </recommendedName>
</protein>
<dbReference type="SUPFAM" id="SSF55073">
    <property type="entry name" value="Nucleotide cyclase"/>
    <property type="match status" value="1"/>
</dbReference>
<dbReference type="InterPro" id="IPR029787">
    <property type="entry name" value="Nucleotide_cyclase"/>
</dbReference>
<accession>A0A3B0V032</accession>
<dbReference type="GO" id="GO:0006355">
    <property type="term" value="P:regulation of DNA-templated transcription"/>
    <property type="evidence" value="ECO:0007669"/>
    <property type="project" value="TreeGrafter"/>
</dbReference>
<dbReference type="GO" id="GO:0000156">
    <property type="term" value="F:phosphorelay response regulator activity"/>
    <property type="evidence" value="ECO:0007669"/>
    <property type="project" value="TreeGrafter"/>
</dbReference>
<evidence type="ECO:0000256" key="1">
    <source>
        <dbReference type="ARBA" id="ARBA00022553"/>
    </source>
</evidence>
<keyword evidence="4" id="KW-0238">DNA-binding</keyword>
<dbReference type="InterPro" id="IPR043128">
    <property type="entry name" value="Rev_trsase/Diguanyl_cyclase"/>
</dbReference>
<dbReference type="SMART" id="SM00448">
    <property type="entry name" value="REC"/>
    <property type="match status" value="1"/>
</dbReference>
<evidence type="ECO:0000256" key="5">
    <source>
        <dbReference type="ARBA" id="ARBA00023163"/>
    </source>
</evidence>
<keyword evidence="2" id="KW-0902">Two-component regulatory system</keyword>
<dbReference type="GO" id="GO:0032993">
    <property type="term" value="C:protein-DNA complex"/>
    <property type="evidence" value="ECO:0007669"/>
    <property type="project" value="TreeGrafter"/>
</dbReference>
<sequence>DAVAGILENVPDVAVLDIRLPDIDGYEVCRQLRRSRKTQHIPVIFLTERREREDKLAGLELGAVDYITKPFDIQELRLRVRNALRRAKMSTLLNPVTGLPEGTLVREQLERLLNQTDWGVVMAGVRGLSKFRDKFGFVAADDVSRAVTLMIANAVQESGGDTDFVGHADSGDFVILTSSEHCQKLAERCMVRLHPSIQYFYPAMERQQLHTLSESEKLTVYIAAVSAQQFKGSSIEELFVALDNHRL</sequence>
<dbReference type="Pfam" id="PF00990">
    <property type="entry name" value="GGDEF"/>
    <property type="match status" value="1"/>
</dbReference>
<feature type="domain" description="Response regulatory" evidence="6">
    <location>
        <begin position="1"/>
        <end position="84"/>
    </location>
</feature>
<keyword evidence="3" id="KW-0805">Transcription regulation</keyword>